<protein>
    <recommendedName>
        <fullName evidence="3">DUF4377 domain-containing protein</fullName>
    </recommendedName>
</protein>
<gene>
    <name evidence="2" type="ORF">AVDCRST_MAG56-1059</name>
</gene>
<sequence length="259" mass="28912">MKLLLQLGIYILLSAELWAKCGSGQITAWPTGKTLTQNPLLMLEEYSYGKQLLSDTKTKYRVYLQAQDQRVALEVQETLQGYHMAQVILRPLQPLVVGKEYTLTFDKITGSPQLPLVEPQSVVKYSQDNQPEAAKWTVVASRDLTPPSWISKPTELNKTHQEYGCGPARFVTYKIAVTEESQVLVRTSLTNVETGQTAVYLIMPEQGQLKVGHGMCAGAFAFQAGREYQVDFTLVDASGNQTPWADKKLRLIKPISSTE</sequence>
<dbReference type="EMBL" id="CADCTQ010000100">
    <property type="protein sequence ID" value="CAA9233449.1"/>
    <property type="molecule type" value="Genomic_DNA"/>
</dbReference>
<evidence type="ECO:0000313" key="2">
    <source>
        <dbReference type="EMBL" id="CAA9233449.1"/>
    </source>
</evidence>
<keyword evidence="1" id="KW-0732">Signal</keyword>
<organism evidence="2">
    <name type="scientific">uncultured Cytophagales bacterium</name>
    <dbReference type="NCBI Taxonomy" id="158755"/>
    <lineage>
        <taxon>Bacteria</taxon>
        <taxon>Pseudomonadati</taxon>
        <taxon>Bacteroidota</taxon>
        <taxon>Sphingobacteriia</taxon>
        <taxon>Sphingobacteriales</taxon>
        <taxon>environmental samples</taxon>
    </lineage>
</organism>
<evidence type="ECO:0008006" key="3">
    <source>
        <dbReference type="Google" id="ProtNLM"/>
    </source>
</evidence>
<dbReference type="AlphaFoldDB" id="A0A6J4HUR6"/>
<name>A0A6J4HUR6_9SPHI</name>
<evidence type="ECO:0000256" key="1">
    <source>
        <dbReference type="SAM" id="SignalP"/>
    </source>
</evidence>
<proteinExistence type="predicted"/>
<accession>A0A6J4HUR6</accession>
<feature type="signal peptide" evidence="1">
    <location>
        <begin position="1"/>
        <end position="19"/>
    </location>
</feature>
<feature type="chain" id="PRO_5027075392" description="DUF4377 domain-containing protein" evidence="1">
    <location>
        <begin position="20"/>
        <end position="259"/>
    </location>
</feature>
<reference evidence="2" key="1">
    <citation type="submission" date="2020-02" db="EMBL/GenBank/DDBJ databases">
        <authorList>
            <person name="Meier V. D."/>
        </authorList>
    </citation>
    <scope>NUCLEOTIDE SEQUENCE</scope>
    <source>
        <strain evidence="2">AVDCRST_MAG56</strain>
    </source>
</reference>